<evidence type="ECO:0000313" key="3">
    <source>
        <dbReference type="Proteomes" id="UP000007110"/>
    </source>
</evidence>
<name>A0A7M7P564_STRPU</name>
<feature type="compositionally biased region" description="Polar residues" evidence="1">
    <location>
        <begin position="81"/>
        <end position="93"/>
    </location>
</feature>
<feature type="compositionally biased region" description="Basic and acidic residues" evidence="1">
    <location>
        <begin position="1319"/>
        <end position="1331"/>
    </location>
</feature>
<feature type="compositionally biased region" description="Basic and acidic residues" evidence="1">
    <location>
        <begin position="1049"/>
        <end position="1063"/>
    </location>
</feature>
<keyword evidence="3" id="KW-1185">Reference proteome</keyword>
<dbReference type="Proteomes" id="UP000007110">
    <property type="component" value="Unassembled WGS sequence"/>
</dbReference>
<feature type="compositionally biased region" description="Basic and acidic residues" evidence="1">
    <location>
        <begin position="753"/>
        <end position="762"/>
    </location>
</feature>
<feature type="compositionally biased region" description="Low complexity" evidence="1">
    <location>
        <begin position="602"/>
        <end position="613"/>
    </location>
</feature>
<feature type="compositionally biased region" description="Basic residues" evidence="1">
    <location>
        <begin position="1070"/>
        <end position="1079"/>
    </location>
</feature>
<feature type="compositionally biased region" description="Polar residues" evidence="1">
    <location>
        <begin position="1420"/>
        <end position="1442"/>
    </location>
</feature>
<feature type="compositionally biased region" description="Polar residues" evidence="1">
    <location>
        <begin position="856"/>
        <end position="868"/>
    </location>
</feature>
<feature type="region of interest" description="Disordered" evidence="1">
    <location>
        <begin position="856"/>
        <end position="920"/>
    </location>
</feature>
<feature type="compositionally biased region" description="Basic and acidic residues" evidence="1">
    <location>
        <begin position="1193"/>
        <end position="1205"/>
    </location>
</feature>
<feature type="compositionally biased region" description="Polar residues" evidence="1">
    <location>
        <begin position="1356"/>
        <end position="1382"/>
    </location>
</feature>
<feature type="region of interest" description="Disordered" evidence="1">
    <location>
        <begin position="731"/>
        <end position="793"/>
    </location>
</feature>
<reference evidence="2" key="2">
    <citation type="submission" date="2021-01" db="UniProtKB">
        <authorList>
            <consortium name="EnsemblMetazoa"/>
        </authorList>
    </citation>
    <scope>IDENTIFICATION</scope>
</reference>
<feature type="compositionally biased region" description="Basic and acidic residues" evidence="1">
    <location>
        <begin position="523"/>
        <end position="538"/>
    </location>
</feature>
<dbReference type="RefSeq" id="XP_030846187.1">
    <property type="nucleotide sequence ID" value="XM_030990327.1"/>
</dbReference>
<feature type="compositionally biased region" description="Basic and acidic residues" evidence="1">
    <location>
        <begin position="259"/>
        <end position="269"/>
    </location>
</feature>
<proteinExistence type="predicted"/>
<protein>
    <submittedName>
        <fullName evidence="2">Uncharacterized protein</fullName>
    </submittedName>
</protein>
<feature type="compositionally biased region" description="Basic and acidic residues" evidence="1">
    <location>
        <begin position="1278"/>
        <end position="1292"/>
    </location>
</feature>
<feature type="compositionally biased region" description="Basic and acidic residues" evidence="1">
    <location>
        <begin position="1405"/>
        <end position="1419"/>
    </location>
</feature>
<feature type="compositionally biased region" description="Polar residues" evidence="1">
    <location>
        <begin position="1171"/>
        <end position="1192"/>
    </location>
</feature>
<feature type="compositionally biased region" description="Low complexity" evidence="1">
    <location>
        <begin position="549"/>
        <end position="564"/>
    </location>
</feature>
<feature type="region of interest" description="Disordered" evidence="1">
    <location>
        <begin position="968"/>
        <end position="1497"/>
    </location>
</feature>
<feature type="compositionally biased region" description="Basic and acidic residues" evidence="1">
    <location>
        <begin position="1341"/>
        <end position="1355"/>
    </location>
</feature>
<feature type="compositionally biased region" description="Basic residues" evidence="1">
    <location>
        <begin position="1134"/>
        <end position="1150"/>
    </location>
</feature>
<feature type="compositionally biased region" description="Basic and acidic residues" evidence="1">
    <location>
        <begin position="504"/>
        <end position="516"/>
    </location>
</feature>
<feature type="region of interest" description="Disordered" evidence="1">
    <location>
        <begin position="1"/>
        <end position="379"/>
    </location>
</feature>
<feature type="compositionally biased region" description="Basic and acidic residues" evidence="1">
    <location>
        <begin position="1383"/>
        <end position="1394"/>
    </location>
</feature>
<feature type="compositionally biased region" description="Basic and acidic residues" evidence="1">
    <location>
        <begin position="734"/>
        <end position="746"/>
    </location>
</feature>
<evidence type="ECO:0000256" key="1">
    <source>
        <dbReference type="SAM" id="MobiDB-lite"/>
    </source>
</evidence>
<feature type="compositionally biased region" description="Polar residues" evidence="1">
    <location>
        <begin position="1244"/>
        <end position="1255"/>
    </location>
</feature>
<feature type="compositionally biased region" description="Polar residues" evidence="1">
    <location>
        <begin position="1307"/>
        <end position="1318"/>
    </location>
</feature>
<feature type="compositionally biased region" description="Basic and acidic residues" evidence="1">
    <location>
        <begin position="643"/>
        <end position="655"/>
    </location>
</feature>
<feature type="compositionally biased region" description="Polar residues" evidence="1">
    <location>
        <begin position="682"/>
        <end position="701"/>
    </location>
</feature>
<feature type="compositionally biased region" description="Polar residues" evidence="1">
    <location>
        <begin position="1080"/>
        <end position="1098"/>
    </location>
</feature>
<dbReference type="KEGG" id="spu:115926038"/>
<feature type="compositionally biased region" description="Basic residues" evidence="1">
    <location>
        <begin position="42"/>
        <end position="66"/>
    </location>
</feature>
<accession>A0A7M7P564</accession>
<feature type="compositionally biased region" description="Basic and acidic residues" evidence="1">
    <location>
        <begin position="1447"/>
        <end position="1474"/>
    </location>
</feature>
<feature type="compositionally biased region" description="Basic and acidic residues" evidence="1">
    <location>
        <begin position="997"/>
        <end position="1007"/>
    </location>
</feature>
<feature type="compositionally biased region" description="Basic and acidic residues" evidence="1">
    <location>
        <begin position="28"/>
        <end position="41"/>
    </location>
</feature>
<feature type="compositionally biased region" description="Basic and acidic residues" evidence="1">
    <location>
        <begin position="1215"/>
        <end position="1229"/>
    </location>
</feature>
<organism evidence="2 3">
    <name type="scientific">Strongylocentrotus purpuratus</name>
    <name type="common">Purple sea urchin</name>
    <dbReference type="NCBI Taxonomy" id="7668"/>
    <lineage>
        <taxon>Eukaryota</taxon>
        <taxon>Metazoa</taxon>
        <taxon>Echinodermata</taxon>
        <taxon>Eleutherozoa</taxon>
        <taxon>Echinozoa</taxon>
        <taxon>Echinoidea</taxon>
        <taxon>Euechinoidea</taxon>
        <taxon>Echinacea</taxon>
        <taxon>Camarodonta</taxon>
        <taxon>Echinidea</taxon>
        <taxon>Strongylocentrotidae</taxon>
        <taxon>Strongylocentrotus</taxon>
    </lineage>
</organism>
<feature type="compositionally biased region" description="Low complexity" evidence="1">
    <location>
        <begin position="1020"/>
        <end position="1037"/>
    </location>
</feature>
<feature type="compositionally biased region" description="Basic and acidic residues" evidence="1">
    <location>
        <begin position="342"/>
        <end position="364"/>
    </location>
</feature>
<feature type="region of interest" description="Disordered" evidence="1">
    <location>
        <begin position="591"/>
        <end position="701"/>
    </location>
</feature>
<sequence length="1497" mass="165272">MTKSRRKPHCSDDNSSTNEGDLTSWDNVQKKPDFDKQSDARRKLKVKRKKKCRNRRGQKKKQKVAKSGKCYSLGDVGSLQDPESNQVSTNEVCLQQGRGPEQSGKMDRLPPKIPARPLNEGSGEEPIDTVSDEDTHKIRRCLVSTKASAVSENETDSDETMIDSNDGDDHGHTENMTGDEVGEVVLKETTEDFDTQPFSPILHEESDDSLSDASKEFPTSDTIVPRDFPPHLLEDKEHNDREAADLEPNSHVSCQSPDEEIHQPQRDDAGLETSSNNGVNPPRLQIEDDSHRQYFPTDSQLSIKMENEDTEDLTTQQLQQKPLEDDSQGQYFPKDSQLSIKMENEDTKEQVNQHEKGTVSHGKEAQAAMSIPSKGVSKDVDKDSGKKLLSCQRNAWCPLELDPQERFLLLQEEQLAMSIPSKAHLSGGISEDLDKNSGKKFLPCLRNAWSPSRLHPQERLLLLQEGESEPVYSFSLEALAVPFSRCVAPSISTAAPDKLVASRNEQHIQRPSRPDKLPSTTKQNDRQKEKNDTKRADSLQDIPDTSSNTLSLSSKEPSESPSTSMIRSVQDCLQQPASLNSNEMGLEDRLPADSRSLSHGHSSIPSVSFPSTSLYSSNISESSRTLNGGHSASSGTSETPSTKPDRLKPTGDDRSACPSDPPDPSLVASDMSKPLKKRRHSQTSSVPSGNQGTEPSKVNQVSPSLHLQLLEPFSRCVAPSISTAAPDKLVASRNEQHIQRPSRPDKLPSTTKQNDRQKEKNPTLRTNYVQDVPCTPSNPPSLSSKEPSETSFVSVIHSEQDCFQQPASSNSNEMDLEDILLADSRSLSHGHSSILGESFPSTSSYSANISETIGGQAACSGTSSTPNTKQDRAKPTDEDRSICPGDPPNPSLVPSDIRKPPEKRRHSQTSSHPADAVMPAGAILLPPVVDTGSRSSQELNSKGNAPMIVGEQHVPNALRDISQSQSFQATQASCDGVEKIRSSGNDGVDNGCKKRVRLDTGTEDHGKAAKVTRSCDSIHGESSSGKSFGGSSHFPPSSRDPAQPRSILKKPDRNVASTSHEEDIGVVGHQVHRNLRSHSRSITAQGITASSSSTCSPQRQRRKSSRLDASLDTEDGKSLQVSVTGTGNDVRFSRQQKGKNKAGQQRKHQSSRTDSIKHGRRERRQFGEATRSGTSQTRKGSKGNETGQNQSLDRQKRQSRSDHRPQRQSRQQKVSSEKQEHVRSEKRSSGEVTGARTSQRRKGSNGNVTGQNQSLDHQKQQSRSDQRPQRKSRQQKVSPEKQEHVRSEKRSSGEVTGARTSQRRKGSNGNVTGQNQSLDHQKRQSRSDQRPQRKSRQQKLSPERQEHDNSERRPTSEVTGAGTSQRCTGSNGNETGQNQSLDHQQRQNRSDQPPKRKSRQQKVTSPERQKHDNSERRLTSEVTGAGTSQRRNGSKGNETGQNQSLDHQQRQSRSDQRPQRKSRQQKEMKRDKIRALTISNGKAGQINDLSVRAVNKK</sequence>
<feature type="compositionally biased region" description="Basic and acidic residues" evidence="1">
    <location>
        <begin position="1256"/>
        <end position="1268"/>
    </location>
</feature>
<feature type="compositionally biased region" description="Polar residues" evidence="1">
    <location>
        <begin position="13"/>
        <end position="27"/>
    </location>
</feature>
<dbReference type="InParanoid" id="A0A7M7P564"/>
<evidence type="ECO:0000313" key="2">
    <source>
        <dbReference type="EnsemblMetazoa" id="XP_030846187"/>
    </source>
</evidence>
<feature type="compositionally biased region" description="Polar residues" evidence="1">
    <location>
        <begin position="780"/>
        <end position="793"/>
    </location>
</feature>
<reference evidence="3" key="1">
    <citation type="submission" date="2015-02" db="EMBL/GenBank/DDBJ databases">
        <title>Genome sequencing for Strongylocentrotus purpuratus.</title>
        <authorList>
            <person name="Murali S."/>
            <person name="Liu Y."/>
            <person name="Vee V."/>
            <person name="English A."/>
            <person name="Wang M."/>
            <person name="Skinner E."/>
            <person name="Han Y."/>
            <person name="Muzny D.M."/>
            <person name="Worley K.C."/>
            <person name="Gibbs R.A."/>
        </authorList>
    </citation>
    <scope>NUCLEOTIDE SEQUENCE</scope>
</reference>
<feature type="compositionally biased region" description="Basic and acidic residues" evidence="1">
    <location>
        <begin position="228"/>
        <end position="244"/>
    </location>
</feature>
<feature type="region of interest" description="Disordered" evidence="1">
    <location>
        <begin position="501"/>
        <end position="568"/>
    </location>
</feature>
<feature type="compositionally biased region" description="Polar residues" evidence="1">
    <location>
        <begin position="614"/>
        <end position="642"/>
    </location>
</feature>
<dbReference type="EnsemblMetazoa" id="XM_030990327">
    <property type="protein sequence ID" value="XP_030846187"/>
    <property type="gene ID" value="LOC115926038"/>
</dbReference>
<feature type="compositionally biased region" description="Acidic residues" evidence="1">
    <location>
        <begin position="122"/>
        <end position="132"/>
    </location>
</feature>
<dbReference type="GeneID" id="115926038"/>
<feature type="compositionally biased region" description="Basic and acidic residues" evidence="1">
    <location>
        <begin position="869"/>
        <end position="881"/>
    </location>
</feature>